<dbReference type="CDD" id="cd01948">
    <property type="entry name" value="EAL"/>
    <property type="match status" value="1"/>
</dbReference>
<dbReference type="InterPro" id="IPR052155">
    <property type="entry name" value="Biofilm_reg_signaling"/>
</dbReference>
<dbReference type="PROSITE" id="PS50883">
    <property type="entry name" value="EAL"/>
    <property type="match status" value="1"/>
</dbReference>
<dbReference type="InterPro" id="IPR000160">
    <property type="entry name" value="GGDEF_dom"/>
</dbReference>
<dbReference type="SMART" id="SM00267">
    <property type="entry name" value="GGDEF"/>
    <property type="match status" value="1"/>
</dbReference>
<dbReference type="PANTHER" id="PTHR44757">
    <property type="entry name" value="DIGUANYLATE CYCLASE DGCP"/>
    <property type="match status" value="1"/>
</dbReference>
<dbReference type="CDD" id="cd01949">
    <property type="entry name" value="GGDEF"/>
    <property type="match status" value="1"/>
</dbReference>
<dbReference type="Proteomes" id="UP001149719">
    <property type="component" value="Unassembled WGS sequence"/>
</dbReference>
<dbReference type="Gene3D" id="3.30.70.270">
    <property type="match status" value="1"/>
</dbReference>
<evidence type="ECO:0000259" key="2">
    <source>
        <dbReference type="PROSITE" id="PS50112"/>
    </source>
</evidence>
<feature type="domain" description="EAL" evidence="4">
    <location>
        <begin position="480"/>
        <end position="735"/>
    </location>
</feature>
<keyword evidence="1" id="KW-0812">Transmembrane</keyword>
<reference evidence="6" key="1">
    <citation type="submission" date="2022-12" db="EMBL/GenBank/DDBJ databases">
        <title>Marinomonas 15G1-11 sp. nov, isolated from marine algae.</title>
        <authorList>
            <person name="Butt M."/>
            <person name="Choi D.G."/>
            <person name="Kim J.M."/>
            <person name="Lee J.K."/>
            <person name="Baek J.H."/>
            <person name="Jeon C.O."/>
        </authorList>
    </citation>
    <scope>NUCLEOTIDE SEQUENCE</scope>
    <source>
        <strain evidence="6">15G1-11</strain>
    </source>
</reference>
<gene>
    <name evidence="6" type="ORF">O1D97_10100</name>
</gene>
<feature type="domain" description="PAS" evidence="2">
    <location>
        <begin position="180"/>
        <end position="223"/>
    </location>
</feature>
<dbReference type="SUPFAM" id="SSF55785">
    <property type="entry name" value="PYP-like sensor domain (PAS domain)"/>
    <property type="match status" value="1"/>
</dbReference>
<evidence type="ECO:0000259" key="5">
    <source>
        <dbReference type="PROSITE" id="PS50887"/>
    </source>
</evidence>
<keyword evidence="7" id="KW-1185">Reference proteome</keyword>
<dbReference type="SMART" id="SM00091">
    <property type="entry name" value="PAS"/>
    <property type="match status" value="1"/>
</dbReference>
<proteinExistence type="predicted"/>
<evidence type="ECO:0000259" key="4">
    <source>
        <dbReference type="PROSITE" id="PS50883"/>
    </source>
</evidence>
<dbReference type="InterPro" id="IPR000700">
    <property type="entry name" value="PAS-assoc_C"/>
</dbReference>
<feature type="domain" description="GGDEF" evidence="5">
    <location>
        <begin position="333"/>
        <end position="471"/>
    </location>
</feature>
<dbReference type="Gene3D" id="3.20.20.450">
    <property type="entry name" value="EAL domain"/>
    <property type="match status" value="1"/>
</dbReference>
<dbReference type="Pfam" id="PF00990">
    <property type="entry name" value="GGDEF"/>
    <property type="match status" value="1"/>
</dbReference>
<organism evidence="6 7">
    <name type="scientific">Marinomonas phaeophyticola</name>
    <dbReference type="NCBI Taxonomy" id="3004091"/>
    <lineage>
        <taxon>Bacteria</taxon>
        <taxon>Pseudomonadati</taxon>
        <taxon>Pseudomonadota</taxon>
        <taxon>Gammaproteobacteria</taxon>
        <taxon>Oceanospirillales</taxon>
        <taxon>Oceanospirillaceae</taxon>
        <taxon>Marinomonas</taxon>
    </lineage>
</organism>
<dbReference type="InterPro" id="IPR000014">
    <property type="entry name" value="PAS"/>
</dbReference>
<dbReference type="Pfam" id="PF13426">
    <property type="entry name" value="PAS_9"/>
    <property type="match status" value="1"/>
</dbReference>
<evidence type="ECO:0000259" key="3">
    <source>
        <dbReference type="PROSITE" id="PS50113"/>
    </source>
</evidence>
<dbReference type="Pfam" id="PF00563">
    <property type="entry name" value="EAL"/>
    <property type="match status" value="1"/>
</dbReference>
<dbReference type="InterPro" id="IPR001633">
    <property type="entry name" value="EAL_dom"/>
</dbReference>
<dbReference type="InterPro" id="IPR035965">
    <property type="entry name" value="PAS-like_dom_sf"/>
</dbReference>
<feature type="transmembrane region" description="Helical" evidence="1">
    <location>
        <begin position="96"/>
        <end position="119"/>
    </location>
</feature>
<dbReference type="InterPro" id="IPR035919">
    <property type="entry name" value="EAL_sf"/>
</dbReference>
<dbReference type="PROSITE" id="PS50887">
    <property type="entry name" value="GGDEF"/>
    <property type="match status" value="1"/>
</dbReference>
<dbReference type="InterPro" id="IPR029787">
    <property type="entry name" value="Nucleotide_cyclase"/>
</dbReference>
<dbReference type="RefSeq" id="WP_269125245.1">
    <property type="nucleotide sequence ID" value="NZ_JAPUBN010000015.1"/>
</dbReference>
<evidence type="ECO:0000313" key="6">
    <source>
        <dbReference type="EMBL" id="MCZ2721994.1"/>
    </source>
</evidence>
<evidence type="ECO:0000313" key="7">
    <source>
        <dbReference type="Proteomes" id="UP001149719"/>
    </source>
</evidence>
<protein>
    <submittedName>
        <fullName evidence="6">EAL domain-containing protein</fullName>
    </submittedName>
</protein>
<dbReference type="PANTHER" id="PTHR44757:SF2">
    <property type="entry name" value="BIOFILM ARCHITECTURE MAINTENANCE PROTEIN MBAA"/>
    <property type="match status" value="1"/>
</dbReference>
<accession>A0ABT4JWN9</accession>
<dbReference type="SUPFAM" id="SSF55073">
    <property type="entry name" value="Nucleotide cyclase"/>
    <property type="match status" value="1"/>
</dbReference>
<dbReference type="NCBIfam" id="TIGR00229">
    <property type="entry name" value="sensory_box"/>
    <property type="match status" value="1"/>
</dbReference>
<feature type="domain" description="PAC" evidence="3">
    <location>
        <begin position="251"/>
        <end position="301"/>
    </location>
</feature>
<dbReference type="Gene3D" id="3.30.450.20">
    <property type="entry name" value="PAS domain"/>
    <property type="match status" value="1"/>
</dbReference>
<keyword evidence="1" id="KW-1133">Transmembrane helix</keyword>
<dbReference type="PROSITE" id="PS50113">
    <property type="entry name" value="PAC"/>
    <property type="match status" value="1"/>
</dbReference>
<dbReference type="CDD" id="cd00130">
    <property type="entry name" value="PAS"/>
    <property type="match status" value="1"/>
</dbReference>
<sequence>MAAYTLDSHLADQVVSGLMRTKNFHHAQISDDLGNLLARNNRAVEPLFHQWIIDSMLDGLTRKYVMPLLQEGRTVGELWVAIDAAEVLSNFINRNLFLVTTVFISAFLLGVAMLVLFFLQTSQPLFLLIEQLADLEKNANEPNQLEFQSASRSDEFGVLSRTFTALWHKRKRVENQLAKSEAYFKAVLHQSSECMLLSDLKGRIHDCNDEACRLLNYDKSSLLKLSLQQIDSQHPLQRLNEWSQAVQGEAKIFETQYLQSNGNAFPVEVRGNIITLGKERFFLASVRDITQRKKDQEQMNFLAYYDALTCLPNRRFLNKHLDNMVELAREKGCIGALLFIDLDRFKAINDSMGHLVGDNLLVEVAKRILEPLSQTSIAARIGGDEFVVLLPEIADTLTEAQERVSTLAEMLLRSLERVFMIDGADLFISASIGISLFPLSDKNEINILQRADTAMYQAKENGRNGYFFYHIDMQQQVNERVQIEHALRTGLDNNEFYMVYQPQVNDLNQTIGFEALLRWDSHELGLVSPDRFIPITEETGLIEPLGLWVMKESFAQLKVWQDMGIPSYFQGVAINISPYQFAKEGFVQQVLEAVESIGVDPHLIDLEITEGMLVKNIPLVTSKMQALIDIGIRFSIDDFGTAYSSLRYLQYFPLDQLKIDQSFIRDLTDDPASQVIVNTILSMAGHMQLSVLAEGVETDREKNILQTLGCKRFQGYYFARPLDKDMATRFLFENTSLVVNRHDS</sequence>
<dbReference type="NCBIfam" id="TIGR00254">
    <property type="entry name" value="GGDEF"/>
    <property type="match status" value="1"/>
</dbReference>
<dbReference type="SUPFAM" id="SSF141868">
    <property type="entry name" value="EAL domain-like"/>
    <property type="match status" value="1"/>
</dbReference>
<dbReference type="PROSITE" id="PS50112">
    <property type="entry name" value="PAS"/>
    <property type="match status" value="1"/>
</dbReference>
<keyword evidence="1" id="KW-0472">Membrane</keyword>
<dbReference type="EMBL" id="JAPUBN010000015">
    <property type="protein sequence ID" value="MCZ2721994.1"/>
    <property type="molecule type" value="Genomic_DNA"/>
</dbReference>
<comment type="caution">
    <text evidence="6">The sequence shown here is derived from an EMBL/GenBank/DDBJ whole genome shotgun (WGS) entry which is preliminary data.</text>
</comment>
<name>A0ABT4JWN9_9GAMM</name>
<evidence type="ECO:0000256" key="1">
    <source>
        <dbReference type="SAM" id="Phobius"/>
    </source>
</evidence>
<dbReference type="InterPro" id="IPR043128">
    <property type="entry name" value="Rev_trsase/Diguanyl_cyclase"/>
</dbReference>
<dbReference type="SMART" id="SM00052">
    <property type="entry name" value="EAL"/>
    <property type="match status" value="1"/>
</dbReference>